<name>A0AAW1H747_SAPOF</name>
<dbReference type="Pfam" id="PF05970">
    <property type="entry name" value="PIF1"/>
    <property type="match status" value="1"/>
</dbReference>
<keyword evidence="1" id="KW-0067">ATP-binding</keyword>
<dbReference type="Pfam" id="PF14214">
    <property type="entry name" value="Helitron_like_N"/>
    <property type="match status" value="1"/>
</dbReference>
<feature type="domain" description="Helitron helicase-like" evidence="4">
    <location>
        <begin position="343"/>
        <end position="524"/>
    </location>
</feature>
<keyword evidence="1" id="KW-0227">DNA damage</keyword>
<feature type="compositionally biased region" description="Polar residues" evidence="2">
    <location>
        <begin position="1"/>
        <end position="13"/>
    </location>
</feature>
<dbReference type="PANTHER" id="PTHR10492">
    <property type="match status" value="1"/>
</dbReference>
<dbReference type="InterPro" id="IPR049163">
    <property type="entry name" value="Pif1-like_2B_dom"/>
</dbReference>
<evidence type="ECO:0000256" key="2">
    <source>
        <dbReference type="SAM" id="MobiDB-lite"/>
    </source>
</evidence>
<evidence type="ECO:0000259" key="3">
    <source>
        <dbReference type="Pfam" id="PF05970"/>
    </source>
</evidence>
<organism evidence="6 7">
    <name type="scientific">Saponaria officinalis</name>
    <name type="common">Common soapwort</name>
    <name type="synonym">Lychnis saponaria</name>
    <dbReference type="NCBI Taxonomy" id="3572"/>
    <lineage>
        <taxon>Eukaryota</taxon>
        <taxon>Viridiplantae</taxon>
        <taxon>Streptophyta</taxon>
        <taxon>Embryophyta</taxon>
        <taxon>Tracheophyta</taxon>
        <taxon>Spermatophyta</taxon>
        <taxon>Magnoliopsida</taxon>
        <taxon>eudicotyledons</taxon>
        <taxon>Gunneridae</taxon>
        <taxon>Pentapetalae</taxon>
        <taxon>Caryophyllales</taxon>
        <taxon>Caryophyllaceae</taxon>
        <taxon>Caryophylleae</taxon>
        <taxon>Saponaria</taxon>
    </lineage>
</organism>
<dbReference type="EMBL" id="JBDFQZ010000012">
    <property type="protein sequence ID" value="KAK9671574.1"/>
    <property type="molecule type" value="Genomic_DNA"/>
</dbReference>
<dbReference type="GO" id="GO:0043139">
    <property type="term" value="F:5'-3' DNA helicase activity"/>
    <property type="evidence" value="ECO:0007669"/>
    <property type="project" value="UniProtKB-EC"/>
</dbReference>
<keyword evidence="1" id="KW-0547">Nucleotide-binding</keyword>
<evidence type="ECO:0000313" key="6">
    <source>
        <dbReference type="EMBL" id="KAK9671574.1"/>
    </source>
</evidence>
<evidence type="ECO:0000313" key="7">
    <source>
        <dbReference type="Proteomes" id="UP001443914"/>
    </source>
</evidence>
<dbReference type="PANTHER" id="PTHR10492:SF94">
    <property type="entry name" value="ATP-DEPENDENT DNA HELICASE"/>
    <property type="match status" value="1"/>
</dbReference>
<keyword evidence="1" id="KW-0347">Helicase</keyword>
<reference evidence="6" key="1">
    <citation type="submission" date="2024-03" db="EMBL/GenBank/DDBJ databases">
        <title>WGS assembly of Saponaria officinalis var. Norfolk2.</title>
        <authorList>
            <person name="Jenkins J."/>
            <person name="Shu S."/>
            <person name="Grimwood J."/>
            <person name="Barry K."/>
            <person name="Goodstein D."/>
            <person name="Schmutz J."/>
            <person name="Leebens-Mack J."/>
            <person name="Osbourn A."/>
        </authorList>
    </citation>
    <scope>NUCLEOTIDE SEQUENCE [LARGE SCALE GENOMIC DNA]</scope>
    <source>
        <strain evidence="6">JIC</strain>
    </source>
</reference>
<dbReference type="GO" id="GO:0006310">
    <property type="term" value="P:DNA recombination"/>
    <property type="evidence" value="ECO:0007669"/>
    <property type="project" value="UniProtKB-KW"/>
</dbReference>
<keyword evidence="1" id="KW-0233">DNA recombination</keyword>
<feature type="domain" description="DNA helicase Pif1-like 2B" evidence="5">
    <location>
        <begin position="1177"/>
        <end position="1219"/>
    </location>
</feature>
<dbReference type="InterPro" id="IPR010285">
    <property type="entry name" value="DNA_helicase_pif1-like_DEAD"/>
</dbReference>
<comment type="caution">
    <text evidence="6">The sequence shown here is derived from an EMBL/GenBank/DDBJ whole genome shotgun (WGS) entry which is preliminary data.</text>
</comment>
<protein>
    <recommendedName>
        <fullName evidence="1">ATP-dependent DNA helicase</fullName>
        <ecNumber evidence="1">5.6.2.3</ecNumber>
    </recommendedName>
</protein>
<comment type="catalytic activity">
    <reaction evidence="1">
        <text>ATP + H2O = ADP + phosphate + H(+)</text>
        <dbReference type="Rhea" id="RHEA:13065"/>
        <dbReference type="ChEBI" id="CHEBI:15377"/>
        <dbReference type="ChEBI" id="CHEBI:15378"/>
        <dbReference type="ChEBI" id="CHEBI:30616"/>
        <dbReference type="ChEBI" id="CHEBI:43474"/>
        <dbReference type="ChEBI" id="CHEBI:456216"/>
        <dbReference type="EC" id="5.6.2.3"/>
    </reaction>
</comment>
<dbReference type="GO" id="GO:0005524">
    <property type="term" value="F:ATP binding"/>
    <property type="evidence" value="ECO:0007669"/>
    <property type="project" value="UniProtKB-KW"/>
</dbReference>
<dbReference type="AlphaFoldDB" id="A0AAW1H747"/>
<proteinExistence type="inferred from homology"/>
<accession>A0AAW1H747</accession>
<feature type="region of interest" description="Disordered" evidence="2">
    <location>
        <begin position="1"/>
        <end position="44"/>
    </location>
</feature>
<dbReference type="SUPFAM" id="SSF52540">
    <property type="entry name" value="P-loop containing nucleoside triphosphate hydrolases"/>
    <property type="match status" value="2"/>
</dbReference>
<gene>
    <name evidence="6" type="ORF">RND81_12G039600</name>
</gene>
<keyword evidence="1" id="KW-0234">DNA repair</keyword>
<keyword evidence="1" id="KW-0378">Hydrolase</keyword>
<dbReference type="GO" id="GO:0000723">
    <property type="term" value="P:telomere maintenance"/>
    <property type="evidence" value="ECO:0007669"/>
    <property type="project" value="InterPro"/>
</dbReference>
<dbReference type="Pfam" id="PF21530">
    <property type="entry name" value="Pif1_2B_dom"/>
    <property type="match status" value="1"/>
</dbReference>
<dbReference type="GO" id="GO:0016787">
    <property type="term" value="F:hydrolase activity"/>
    <property type="evidence" value="ECO:0007669"/>
    <property type="project" value="UniProtKB-KW"/>
</dbReference>
<feature type="domain" description="DNA helicase Pif1-like DEAD-box helicase" evidence="3">
    <location>
        <begin position="912"/>
        <end position="1081"/>
    </location>
</feature>
<evidence type="ECO:0000256" key="1">
    <source>
        <dbReference type="RuleBase" id="RU363044"/>
    </source>
</evidence>
<dbReference type="InterPro" id="IPR025476">
    <property type="entry name" value="Helitron_helicase-like"/>
</dbReference>
<comment type="cofactor">
    <cofactor evidence="1">
        <name>Mg(2+)</name>
        <dbReference type="ChEBI" id="CHEBI:18420"/>
    </cofactor>
</comment>
<comment type="similarity">
    <text evidence="1">Belongs to the helicase family.</text>
</comment>
<keyword evidence="7" id="KW-1185">Reference proteome</keyword>
<dbReference type="Proteomes" id="UP001443914">
    <property type="component" value="Unassembled WGS sequence"/>
</dbReference>
<sequence length="1235" mass="142066">MNTLENVASTSRGQRVPEQAYTMSSKRASKKSGNVEAPKKPSNKPYVLPTPMTCQFCGAKLFKNESTFFCCGEGEVHLASNLMPSFLRQLFISNDDTSKNFRQYVMLYNSTFVFTSLGVKKDNELAHRNRGIYTFRVQGQMYHFINDILPTQERPRYIQLYFYDTDLELAERSQISSEMHPDVLRLLMRLMETNPYAQFFRSLRDLDVQEWNRIVIWFDPTHDQRTHNAPTASQVAGIWVEDAPADSPLTHDIVVYARSGASHRILHYYGCYDPLQYTILFPYGETGWHRCIYRRNVRRRPNQQGESFPINEVLVQTIDDLLYSEEQVAHTRDSDKKVSCRDYYCYRLQIRLRDTLILLHCGRLLQQYIVDMYIKIESTRLDFIRHNQSVIRADLYQGISDSYIAEETRSSNIGYRLILPATFLGCGRDMHCRYLNSMGIVQRYGKPDIFLTITCNPRWPEIERELLPFEEVQNRPDLIARIFRSKLIELKKDIVEKQLFGKVAGYVYVIEFQKRGLPHAHFLIILHSEHKIRNPESYDMHVCAEIPDEDRFPHLHAAVLKHMMHGPCGRNFPTNPCMRDRKCKNHYPREFSQFTTNGHNSYPIYRRRNDGKAANVRGAQLDNRWVVPYNPFMLAKYDCHLNVEVCSTVKAVKYLYKYVYKGHDRVSFALTETDSPMEIDEISSYQSARWVSPPVAAWRIFRFCLNEIHPNIVVLQVHLPNMQTSGFAIGRLVYTNPSEGERHYLRLLLTNVRGPLSFDDLLTVNDLRCTSFREAAYRHGLLEADNSIEKCLEEASQYQLPFVLRRLFATLLIYCQPKNPRDLLDKFYSHLSEDFAVTFPSNPRKVFIMTLKSISSIIESMGKSFDSFDFGGLTVDEDTADHRRMKEIEEEINIPVTADDIEAVKLLNSEQRKTFLYSTLLANLRSRGIIALAVASSGIAASNIAGGRTKNSRFKIPLDTDEHLSNQIPKQSGLAELIRACRLIIWDEASMAKRQTIEHFERTLRDICSCNTVFGGKIVVFGGDFRQVLPVIPKSTLQEAVNASFVLSPLWPTLTKIHLTVNMRAIHDPGFSDFELKVGNGSPPFENGEDITLPRHILISVDQNCSLIDKLISSVYPDISLLNLDPFRTTKKVILTSKNEDADVINHMLVTKQAGQAFEYKSFDEAINITTEQYSVEFLNTLRPSGLPPHHLVLKKNSPIILLRNLDPTSGLCNGTRLICRAFSRNVIEVEIVIG</sequence>
<evidence type="ECO:0000259" key="5">
    <source>
        <dbReference type="Pfam" id="PF21530"/>
    </source>
</evidence>
<dbReference type="EC" id="5.6.2.3" evidence="1"/>
<dbReference type="InterPro" id="IPR027417">
    <property type="entry name" value="P-loop_NTPase"/>
</dbReference>
<dbReference type="GO" id="GO:0006281">
    <property type="term" value="P:DNA repair"/>
    <property type="evidence" value="ECO:0007669"/>
    <property type="project" value="UniProtKB-KW"/>
</dbReference>
<dbReference type="Gene3D" id="3.40.50.300">
    <property type="entry name" value="P-loop containing nucleotide triphosphate hydrolases"/>
    <property type="match status" value="1"/>
</dbReference>
<evidence type="ECO:0000259" key="4">
    <source>
        <dbReference type="Pfam" id="PF14214"/>
    </source>
</evidence>